<accession>A0ABR3HD39</accession>
<keyword evidence="2" id="KW-1185">Reference proteome</keyword>
<evidence type="ECO:0000313" key="1">
    <source>
        <dbReference type="EMBL" id="KAL0868288.1"/>
    </source>
</evidence>
<gene>
    <name evidence="1" type="ORF">ABMA27_007818</name>
</gene>
<evidence type="ECO:0000313" key="2">
    <source>
        <dbReference type="Proteomes" id="UP001549920"/>
    </source>
</evidence>
<dbReference type="Proteomes" id="UP001549920">
    <property type="component" value="Unassembled WGS sequence"/>
</dbReference>
<proteinExistence type="predicted"/>
<name>A0ABR3HD39_LOXSC</name>
<sequence length="98" mass="11027">MLLCVLCSSDIPSDYQYYQCNDIGPEIISTIENAFGHEVEEDDTICEDCFGNILQTISQGSGRTSSHEDYELQYPHDQNVCVVSKFDLQKAYSPPARP</sequence>
<reference evidence="1 2" key="1">
    <citation type="submission" date="2024-06" db="EMBL/GenBank/DDBJ databases">
        <title>A chromosome-level genome assembly of beet webworm, Loxostege sticticalis.</title>
        <authorList>
            <person name="Zhang Y."/>
        </authorList>
    </citation>
    <scope>NUCLEOTIDE SEQUENCE [LARGE SCALE GENOMIC DNA]</scope>
    <source>
        <strain evidence="1">AQ026</strain>
        <tissue evidence="1">Whole body</tissue>
    </source>
</reference>
<comment type="caution">
    <text evidence="1">The sequence shown here is derived from an EMBL/GenBank/DDBJ whole genome shotgun (WGS) entry which is preliminary data.</text>
</comment>
<organism evidence="1 2">
    <name type="scientific">Loxostege sticticalis</name>
    <name type="common">Beet webworm moth</name>
    <dbReference type="NCBI Taxonomy" id="481309"/>
    <lineage>
        <taxon>Eukaryota</taxon>
        <taxon>Metazoa</taxon>
        <taxon>Ecdysozoa</taxon>
        <taxon>Arthropoda</taxon>
        <taxon>Hexapoda</taxon>
        <taxon>Insecta</taxon>
        <taxon>Pterygota</taxon>
        <taxon>Neoptera</taxon>
        <taxon>Endopterygota</taxon>
        <taxon>Lepidoptera</taxon>
        <taxon>Glossata</taxon>
        <taxon>Ditrysia</taxon>
        <taxon>Pyraloidea</taxon>
        <taxon>Crambidae</taxon>
        <taxon>Pyraustinae</taxon>
        <taxon>Loxostege</taxon>
    </lineage>
</organism>
<dbReference type="EMBL" id="JBEUOH010000021">
    <property type="protein sequence ID" value="KAL0868288.1"/>
    <property type="molecule type" value="Genomic_DNA"/>
</dbReference>
<protein>
    <submittedName>
        <fullName evidence="1">Uncharacterized protein</fullName>
    </submittedName>
</protein>